<sequence length="213" mass="24740">MLAIVWFWETNGRERYFYQGVIVLNNDVKRGTIIKEEMLSTQKVEADKIIINAIRNKNEIIGLEAKHFIPQNTQLHPQYFEIQSLITSENRYIARIPNEWLYSIPNTLRRKDKVIFYQTNSGDYFNQDSINTHNKESLVEIKEKLVNPILETTIAYVKDGANREVKTISYGARLDGSSVIKEVLVAISPEEFRRLEYAVMNGSKLTIMHIEGE</sequence>
<evidence type="ECO:0000313" key="2">
    <source>
        <dbReference type="EMBL" id="OEF99451.1"/>
    </source>
</evidence>
<name>A0A1D2YUV3_9BACI</name>
<dbReference type="EMBL" id="MIJF01000023">
    <property type="protein sequence ID" value="OEF99451.1"/>
    <property type="molecule type" value="Genomic_DNA"/>
</dbReference>
<proteinExistence type="predicted"/>
<feature type="domain" description="SAF" evidence="1">
    <location>
        <begin position="19"/>
        <end position="81"/>
    </location>
</feature>
<gene>
    <name evidence="2" type="ORF">BHF71_09065</name>
</gene>
<dbReference type="Gene3D" id="3.90.1210.10">
    <property type="entry name" value="Antifreeze-like/N-acetylneuraminic acid synthase C-terminal domain"/>
    <property type="match status" value="1"/>
</dbReference>
<dbReference type="CDD" id="cd11614">
    <property type="entry name" value="SAF_CpaB_FlgA_like"/>
    <property type="match status" value="1"/>
</dbReference>
<evidence type="ECO:0000313" key="3">
    <source>
        <dbReference type="Proteomes" id="UP000243739"/>
    </source>
</evidence>
<dbReference type="STRING" id="337097.BHF71_09065"/>
<evidence type="ECO:0000259" key="1">
    <source>
        <dbReference type="SMART" id="SM00858"/>
    </source>
</evidence>
<dbReference type="SMART" id="SM00858">
    <property type="entry name" value="SAF"/>
    <property type="match status" value="1"/>
</dbReference>
<organism evidence="2 3">
    <name type="scientific">Vulcanibacillus modesticaldus</name>
    <dbReference type="NCBI Taxonomy" id="337097"/>
    <lineage>
        <taxon>Bacteria</taxon>
        <taxon>Bacillati</taxon>
        <taxon>Bacillota</taxon>
        <taxon>Bacilli</taxon>
        <taxon>Bacillales</taxon>
        <taxon>Bacillaceae</taxon>
        <taxon>Vulcanibacillus</taxon>
    </lineage>
</organism>
<dbReference type="InterPro" id="IPR013974">
    <property type="entry name" value="SAF"/>
</dbReference>
<comment type="caution">
    <text evidence="2">The sequence shown here is derived from an EMBL/GenBank/DDBJ whole genome shotgun (WGS) entry which is preliminary data.</text>
</comment>
<keyword evidence="3" id="KW-1185">Reference proteome</keyword>
<dbReference type="Pfam" id="PF08666">
    <property type="entry name" value="SAF"/>
    <property type="match status" value="1"/>
</dbReference>
<accession>A0A1D2YUV3</accession>
<dbReference type="Proteomes" id="UP000243739">
    <property type="component" value="Unassembled WGS sequence"/>
</dbReference>
<reference evidence="2 3" key="1">
    <citation type="submission" date="2016-09" db="EMBL/GenBank/DDBJ databases">
        <title>Draft genome sequence for the type strain of Vulcanibacillus modesticaldus BR, a strictly anaerobic, moderately thermophilic, and nitrate-reducing bacterium from deep sea-hydrothermal vents of the Mid-Atlantic Ridge.</title>
        <authorList>
            <person name="Abin C.A."/>
            <person name="Hollibaugh J.T."/>
        </authorList>
    </citation>
    <scope>NUCLEOTIDE SEQUENCE [LARGE SCALE GENOMIC DNA]</scope>
    <source>
        <strain evidence="2 3">BR</strain>
    </source>
</reference>
<protein>
    <recommendedName>
        <fullName evidence="1">SAF domain-containing protein</fullName>
    </recommendedName>
</protein>
<dbReference type="AlphaFoldDB" id="A0A1D2YUV3"/>